<dbReference type="GO" id="GO:0003677">
    <property type="term" value="F:DNA binding"/>
    <property type="evidence" value="ECO:0007669"/>
    <property type="project" value="InterPro"/>
</dbReference>
<dbReference type="InterPro" id="IPR009057">
    <property type="entry name" value="Homeodomain-like_sf"/>
</dbReference>
<reference evidence="2 3" key="1">
    <citation type="submission" date="2018-06" db="EMBL/GenBank/DDBJ databases">
        <title>Genomic Encyclopedia of Type Strains, Phase IV (KMG-IV): sequencing the most valuable type-strain genomes for metagenomic binning, comparative biology and taxonomic classification.</title>
        <authorList>
            <person name="Goeker M."/>
        </authorList>
    </citation>
    <scope>NUCLEOTIDE SEQUENCE [LARGE SCALE GENOMIC DNA]</scope>
    <source>
        <strain evidence="2 3">DSM 25532</strain>
    </source>
</reference>
<comment type="caution">
    <text evidence="2">The sequence shown here is derived from an EMBL/GenBank/DDBJ whole genome shotgun (WGS) entry which is preliminary data.</text>
</comment>
<keyword evidence="3" id="KW-1185">Reference proteome</keyword>
<accession>A0A366HP90</accession>
<dbReference type="AlphaFoldDB" id="A0A366HP90"/>
<evidence type="ECO:0000313" key="3">
    <source>
        <dbReference type="Proteomes" id="UP000253426"/>
    </source>
</evidence>
<dbReference type="Gene3D" id="1.10.10.60">
    <property type="entry name" value="Homeodomain-like"/>
    <property type="match status" value="1"/>
</dbReference>
<organism evidence="2 3">
    <name type="scientific">Roseimicrobium gellanilyticum</name>
    <dbReference type="NCBI Taxonomy" id="748857"/>
    <lineage>
        <taxon>Bacteria</taxon>
        <taxon>Pseudomonadati</taxon>
        <taxon>Verrucomicrobiota</taxon>
        <taxon>Verrucomicrobiia</taxon>
        <taxon>Verrucomicrobiales</taxon>
        <taxon>Verrucomicrobiaceae</taxon>
        <taxon>Roseimicrobium</taxon>
    </lineage>
</organism>
<dbReference type="SUPFAM" id="SSF46689">
    <property type="entry name" value="Homeodomain-like"/>
    <property type="match status" value="1"/>
</dbReference>
<sequence length="106" mass="11762">MSTVNRKKRYSSDFKAHAVELVRTGKSVPEVAEELGIGTGILYRWTQSQRQTVQLVGTDLRAAGEEGEANELHRLRREIANLRLENDILKKAAVILGTPPPSKPAK</sequence>
<dbReference type="OrthoDB" id="196838at2"/>
<dbReference type="Proteomes" id="UP000253426">
    <property type="component" value="Unassembled WGS sequence"/>
</dbReference>
<dbReference type="EMBL" id="QNRR01000004">
    <property type="protein sequence ID" value="RBP44331.1"/>
    <property type="molecule type" value="Genomic_DNA"/>
</dbReference>
<name>A0A366HP90_9BACT</name>
<gene>
    <name evidence="2" type="ORF">DES53_104150</name>
</gene>
<protein>
    <submittedName>
        <fullName evidence="2">Transposase</fullName>
    </submittedName>
</protein>
<dbReference type="Pfam" id="PF01527">
    <property type="entry name" value="HTH_Tnp_1"/>
    <property type="match status" value="1"/>
</dbReference>
<feature type="coiled-coil region" evidence="1">
    <location>
        <begin position="65"/>
        <end position="92"/>
    </location>
</feature>
<dbReference type="GO" id="GO:0004803">
    <property type="term" value="F:transposase activity"/>
    <property type="evidence" value="ECO:0007669"/>
    <property type="project" value="InterPro"/>
</dbReference>
<evidence type="ECO:0000313" key="2">
    <source>
        <dbReference type="EMBL" id="RBP44331.1"/>
    </source>
</evidence>
<evidence type="ECO:0000256" key="1">
    <source>
        <dbReference type="SAM" id="Coils"/>
    </source>
</evidence>
<dbReference type="GO" id="GO:0006313">
    <property type="term" value="P:DNA transposition"/>
    <property type="evidence" value="ECO:0007669"/>
    <property type="project" value="InterPro"/>
</dbReference>
<dbReference type="InterPro" id="IPR002514">
    <property type="entry name" value="Transposase_8"/>
</dbReference>
<keyword evidence="1" id="KW-0175">Coiled coil</keyword>
<proteinExistence type="predicted"/>